<keyword evidence="3" id="KW-1185">Reference proteome</keyword>
<name>D1PM30_9FIRM</name>
<dbReference type="Proteomes" id="UP000003438">
    <property type="component" value="Unassembled WGS sequence"/>
</dbReference>
<dbReference type="HOGENOM" id="CLU_346101_0_0_9"/>
<dbReference type="eggNOG" id="ENOG5032UBX">
    <property type="taxonomic scope" value="Bacteria"/>
</dbReference>
<dbReference type="InterPro" id="IPR011010">
    <property type="entry name" value="DNA_brk_join_enz"/>
</dbReference>
<accession>D1PM30</accession>
<organism evidence="2 3">
    <name type="scientific">Subdoligranulum variabile DSM 15176</name>
    <dbReference type="NCBI Taxonomy" id="411471"/>
    <lineage>
        <taxon>Bacteria</taxon>
        <taxon>Bacillati</taxon>
        <taxon>Bacillota</taxon>
        <taxon>Clostridia</taxon>
        <taxon>Eubacteriales</taxon>
        <taxon>Oscillospiraceae</taxon>
        <taxon>Subdoligranulum</taxon>
    </lineage>
</organism>
<keyword evidence="1" id="KW-0233">DNA recombination</keyword>
<gene>
    <name evidence="2" type="ORF">SUBVAR_05387</name>
</gene>
<dbReference type="STRING" id="411471.SUBVAR_05387"/>
<dbReference type="GO" id="GO:0006310">
    <property type="term" value="P:DNA recombination"/>
    <property type="evidence" value="ECO:0007669"/>
    <property type="project" value="UniProtKB-KW"/>
</dbReference>
<reference evidence="2" key="1">
    <citation type="submission" date="2009-12" db="EMBL/GenBank/DDBJ databases">
        <authorList>
            <person name="Weinstock G."/>
            <person name="Sodergren E."/>
            <person name="Clifton S."/>
            <person name="Fulton L."/>
            <person name="Fulton B."/>
            <person name="Courtney L."/>
            <person name="Fronick C."/>
            <person name="Harrison M."/>
            <person name="Strong C."/>
            <person name="Farmer C."/>
            <person name="Delahaunty K."/>
            <person name="Markovic C."/>
            <person name="Hall O."/>
            <person name="Minx P."/>
            <person name="Tomlinson C."/>
            <person name="Mitreva M."/>
            <person name="Nelson J."/>
            <person name="Hou S."/>
            <person name="Wollam A."/>
            <person name="Pepin K.H."/>
            <person name="Johnson M."/>
            <person name="Bhonagiri V."/>
            <person name="Nash W.E."/>
            <person name="Warren W."/>
            <person name="Chinwalla A."/>
            <person name="Mardis E.R."/>
            <person name="Wilson R.K."/>
        </authorList>
    </citation>
    <scope>NUCLEOTIDE SEQUENCE [LARGE SCALE GENOMIC DNA]</scope>
    <source>
        <strain evidence="2">DSM 15176</strain>
    </source>
</reference>
<dbReference type="InterPro" id="IPR013762">
    <property type="entry name" value="Integrase-like_cat_sf"/>
</dbReference>
<dbReference type="Gene3D" id="3.40.1350.10">
    <property type="match status" value="1"/>
</dbReference>
<dbReference type="Gene3D" id="1.10.443.10">
    <property type="entry name" value="Intergrase catalytic core"/>
    <property type="match status" value="1"/>
</dbReference>
<dbReference type="CDD" id="cd00397">
    <property type="entry name" value="DNA_BRE_C"/>
    <property type="match status" value="1"/>
</dbReference>
<dbReference type="InterPro" id="IPR011856">
    <property type="entry name" value="tRNA_endonuc-like_dom_sf"/>
</dbReference>
<proteinExistence type="predicted"/>
<dbReference type="OrthoDB" id="1859572at2"/>
<evidence type="ECO:0000256" key="1">
    <source>
        <dbReference type="ARBA" id="ARBA00023172"/>
    </source>
</evidence>
<dbReference type="AlphaFoldDB" id="D1PM30"/>
<dbReference type="EMBL" id="ACBY02000023">
    <property type="protein sequence ID" value="EFB75615.1"/>
    <property type="molecule type" value="Genomic_DNA"/>
</dbReference>
<dbReference type="GO" id="GO:0003677">
    <property type="term" value="F:DNA binding"/>
    <property type="evidence" value="ECO:0007669"/>
    <property type="project" value="InterPro"/>
</dbReference>
<dbReference type="GO" id="GO:0015074">
    <property type="term" value="P:DNA integration"/>
    <property type="evidence" value="ECO:0007669"/>
    <property type="project" value="InterPro"/>
</dbReference>
<dbReference type="RefSeq" id="WP_007046775.1">
    <property type="nucleotide sequence ID" value="NZ_GG704769.1"/>
</dbReference>
<evidence type="ECO:0000313" key="2">
    <source>
        <dbReference type="EMBL" id="EFB75615.1"/>
    </source>
</evidence>
<comment type="caution">
    <text evidence="2">The sequence shown here is derived from an EMBL/GenBank/DDBJ whole genome shotgun (WGS) entry which is preliminary data.</text>
</comment>
<protein>
    <submittedName>
        <fullName evidence="2">Site-specific recombinase, phage integrase family</fullName>
    </submittedName>
</protein>
<dbReference type="SUPFAM" id="SSF56349">
    <property type="entry name" value="DNA breaking-rejoining enzymes"/>
    <property type="match status" value="1"/>
</dbReference>
<sequence length="816" mass="92014">MGVSQGGINDNRLNEHGYGLNNALACLSGGSGDWCIYTRCQPGPYYKVSGPFDLNMTVKMTNTIDLPDTLNLQWPEPSTVIYVRVPMSMARTLQRQGNRKLSDLSTLRQWLIEHLGVAYRGYLELDPISLEPSAKIAVTIGQNSLLVPPIPVPIMMARTERLEVELGGQIVPVTYVHGTLDKSKREHLVHGSKTRFYYQCSQPTQGIDIRLGKRVIATAQLGEIWHREDGSPLCRHNSYNEFVGELILPELPRGVLATLNNKTGIDRNDPDWETVFDALSEFPPQKNAIKYSEDELKKKWMKLLKAANPEDEVTSEISVWPTGTRIDVVDKGTNDKYDIYELKAHKAEPQDLYQLKMYWDGLVLEGIQPTRGFLLVSEYSDAIQKMANAMNRGQYKILMDEIKGYTAEDLTKEVYTELQYKICRHALEATRGTTQWSPGMEAPESAKKRLNLLYELILDLQKVSGYEIPVIPSRYNGKPSHDELLLARTDSARSLPFNVLQQLCSTSEIHGQIALLIDTGLRISECTGLLYSSLHCIQGSQGQLYYISVTGQFDTKNGKRTEFPKTNPSYRTIPVSVDLGRQLICAIGTNTKDNNYFLSLMCNQLGGEVSESNSAPAAFQDYTSKLISGVLRKKENFTLISNERAYTFASKKQDQSLQSMATCHALRRNFCTWLHCRGISTQELYQQMGHAMKTIDSRSMNRGKTPSELYVMCLQKYVRSTVFSPARHLRYNAGGKYTYTEVPACGIELSLPPNGTYEITIQDTEPQNQILVITNSLKVEVRYKESLPARSDSSEFLARNNLLAIQSKRYPFRSGK</sequence>
<evidence type="ECO:0000313" key="3">
    <source>
        <dbReference type="Proteomes" id="UP000003438"/>
    </source>
</evidence>